<dbReference type="EMBL" id="JBBPHU010000005">
    <property type="protein sequence ID" value="KAK7517473.1"/>
    <property type="molecule type" value="Genomic_DNA"/>
</dbReference>
<proteinExistence type="predicted"/>
<dbReference type="Proteomes" id="UP001363622">
    <property type="component" value="Unassembled WGS sequence"/>
</dbReference>
<evidence type="ECO:0000313" key="3">
    <source>
        <dbReference type="Proteomes" id="UP001363622"/>
    </source>
</evidence>
<accession>A0ABR1KNJ5</accession>
<keyword evidence="3" id="KW-1185">Reference proteome</keyword>
<evidence type="ECO:0000256" key="1">
    <source>
        <dbReference type="SAM" id="MobiDB-lite"/>
    </source>
</evidence>
<gene>
    <name evidence="2" type="ORF">IWZ03DRAFT_172695</name>
</gene>
<name>A0ABR1KNJ5_9PEZI</name>
<organism evidence="2 3">
    <name type="scientific">Phyllosticta citriasiana</name>
    <dbReference type="NCBI Taxonomy" id="595635"/>
    <lineage>
        <taxon>Eukaryota</taxon>
        <taxon>Fungi</taxon>
        <taxon>Dikarya</taxon>
        <taxon>Ascomycota</taxon>
        <taxon>Pezizomycotina</taxon>
        <taxon>Dothideomycetes</taxon>
        <taxon>Dothideomycetes incertae sedis</taxon>
        <taxon>Botryosphaeriales</taxon>
        <taxon>Phyllostictaceae</taxon>
        <taxon>Phyllosticta</taxon>
    </lineage>
</organism>
<evidence type="ECO:0000313" key="2">
    <source>
        <dbReference type="EMBL" id="KAK7517473.1"/>
    </source>
</evidence>
<comment type="caution">
    <text evidence="2">The sequence shown here is derived from an EMBL/GenBank/DDBJ whole genome shotgun (WGS) entry which is preliminary data.</text>
</comment>
<feature type="compositionally biased region" description="Polar residues" evidence="1">
    <location>
        <begin position="86"/>
        <end position="99"/>
    </location>
</feature>
<reference evidence="2 3" key="1">
    <citation type="submission" date="2024-04" db="EMBL/GenBank/DDBJ databases">
        <title>Phyllosticta paracitricarpa is synonymous to the EU quarantine fungus P. citricarpa based on phylogenomic analyses.</title>
        <authorList>
            <consortium name="Lawrence Berkeley National Laboratory"/>
            <person name="Van Ingen-Buijs V.A."/>
            <person name="Van Westerhoven A.C."/>
            <person name="Haridas S."/>
            <person name="Skiadas P."/>
            <person name="Martin F."/>
            <person name="Groenewald J.Z."/>
            <person name="Crous P.W."/>
            <person name="Seidl M.F."/>
        </authorList>
    </citation>
    <scope>NUCLEOTIDE SEQUENCE [LARGE SCALE GENOMIC DNA]</scope>
    <source>
        <strain evidence="2 3">CBS 123371</strain>
    </source>
</reference>
<feature type="region of interest" description="Disordered" evidence="1">
    <location>
        <begin position="35"/>
        <end position="102"/>
    </location>
</feature>
<feature type="compositionally biased region" description="Low complexity" evidence="1">
    <location>
        <begin position="43"/>
        <end position="54"/>
    </location>
</feature>
<sequence length="187" mass="20679">MPPLHPRRLGARKSRSQIFRPLSPVLDAVSRLLRPSSAQSQLSSTAPTASTNSSIDNQMDRDIVPVPTAPLPPETPYDNVVPSSPAPSTCGSSTSSVPNFTPDLAASKRRRLQRLGHLDGILPPAPFVPEPRTVLEKIVLQLFDEQRMDWMMIAEPLQRVYGLEVTSAGVLSILQQHGRVQRTMWWD</sequence>
<protein>
    <submittedName>
        <fullName evidence="2">Uncharacterized protein</fullName>
    </submittedName>
</protein>